<keyword evidence="3" id="KW-1185">Reference proteome</keyword>
<dbReference type="AlphaFoldDB" id="A0A6J8DPV5"/>
<sequence>MENLETLKKTKDQKFEIANKEWKKGVAEIAKSASRHFLQSKSNSGLKYAYIKTISKTVGIVDVGDNIPRDMDSELAEQDEKLVLIVKKNHNFNVDNKRLSILLSADIVHIDGEFALVLVLRSILLEELRRGVATYNGIVSSSSLLHECKQRLTYEGANIAEPISQSEEDQLAFVDSHFHLDQILRRMRLRNFQHLQSVVALAALNIFYGVANYVFPSRWNNWASDVGFATWYIESDMEVDDPPAEGSIKRTKVSNETCELVCDIDNNSDNNSETSEQYPELTKLLSWQN</sequence>
<evidence type="ECO:0000313" key="3">
    <source>
        <dbReference type="Proteomes" id="UP000507470"/>
    </source>
</evidence>
<evidence type="ECO:0000256" key="1">
    <source>
        <dbReference type="SAM" id="Phobius"/>
    </source>
</evidence>
<name>A0A6J8DPV5_MYTCO</name>
<keyword evidence="1" id="KW-1133">Transmembrane helix</keyword>
<dbReference type="Proteomes" id="UP000507470">
    <property type="component" value="Unassembled WGS sequence"/>
</dbReference>
<keyword evidence="1" id="KW-0812">Transmembrane</keyword>
<evidence type="ECO:0000313" key="2">
    <source>
        <dbReference type="EMBL" id="CAC5410638.1"/>
    </source>
</evidence>
<dbReference type="EMBL" id="CACVKT020007784">
    <property type="protein sequence ID" value="CAC5410638.1"/>
    <property type="molecule type" value="Genomic_DNA"/>
</dbReference>
<keyword evidence="1" id="KW-0472">Membrane</keyword>
<accession>A0A6J8DPV5</accession>
<gene>
    <name evidence="2" type="ORF">MCOR_43811</name>
</gene>
<reference evidence="2 3" key="1">
    <citation type="submission" date="2020-06" db="EMBL/GenBank/DDBJ databases">
        <authorList>
            <person name="Li R."/>
            <person name="Bekaert M."/>
        </authorList>
    </citation>
    <scope>NUCLEOTIDE SEQUENCE [LARGE SCALE GENOMIC DNA]</scope>
    <source>
        <strain evidence="3">wild</strain>
    </source>
</reference>
<organism evidence="2 3">
    <name type="scientific">Mytilus coruscus</name>
    <name type="common">Sea mussel</name>
    <dbReference type="NCBI Taxonomy" id="42192"/>
    <lineage>
        <taxon>Eukaryota</taxon>
        <taxon>Metazoa</taxon>
        <taxon>Spiralia</taxon>
        <taxon>Lophotrochozoa</taxon>
        <taxon>Mollusca</taxon>
        <taxon>Bivalvia</taxon>
        <taxon>Autobranchia</taxon>
        <taxon>Pteriomorphia</taxon>
        <taxon>Mytilida</taxon>
        <taxon>Mytiloidea</taxon>
        <taxon>Mytilidae</taxon>
        <taxon>Mytilinae</taxon>
        <taxon>Mytilus</taxon>
    </lineage>
</organism>
<protein>
    <submittedName>
        <fullName evidence="2">Uncharacterized protein</fullName>
    </submittedName>
</protein>
<proteinExistence type="predicted"/>
<feature type="transmembrane region" description="Helical" evidence="1">
    <location>
        <begin position="195"/>
        <end position="215"/>
    </location>
</feature>